<comment type="caution">
    <text evidence="2">The sequence shown here is derived from an EMBL/GenBank/DDBJ whole genome shotgun (WGS) entry which is preliminary data.</text>
</comment>
<evidence type="ECO:0000313" key="2">
    <source>
        <dbReference type="EMBL" id="KGF47780.1"/>
    </source>
</evidence>
<protein>
    <recommendedName>
        <fullName evidence="1">IrrE N-terminal-like domain-containing protein</fullName>
    </recommendedName>
</protein>
<keyword evidence="3" id="KW-1185">Reference proteome</keyword>
<feature type="domain" description="IrrE N-terminal-like" evidence="1">
    <location>
        <begin position="82"/>
        <end position="175"/>
    </location>
</feature>
<evidence type="ECO:0000259" key="1">
    <source>
        <dbReference type="Pfam" id="PF06114"/>
    </source>
</evidence>
<gene>
    <name evidence="2" type="ORF">HMPREF0872_03540</name>
</gene>
<dbReference type="AlphaFoldDB" id="A0A096AM06"/>
<dbReference type="Gene3D" id="1.10.10.2910">
    <property type="match status" value="1"/>
</dbReference>
<evidence type="ECO:0000313" key="3">
    <source>
        <dbReference type="Proteomes" id="UP000029628"/>
    </source>
</evidence>
<dbReference type="Proteomes" id="UP000029628">
    <property type="component" value="Unassembled WGS sequence"/>
</dbReference>
<name>A0A096AM06_9FIRM</name>
<reference evidence="2 3" key="1">
    <citation type="submission" date="2014-07" db="EMBL/GenBank/DDBJ databases">
        <authorList>
            <person name="McCorrison J."/>
            <person name="Sanka R."/>
            <person name="Torralba M."/>
            <person name="Gillis M."/>
            <person name="Haft D.H."/>
            <person name="Methe B."/>
            <person name="Sutton G."/>
            <person name="Nelson K.E."/>
        </authorList>
    </citation>
    <scope>NUCLEOTIDE SEQUENCE [LARGE SCALE GENOMIC DNA]</scope>
    <source>
        <strain evidence="2 3">DNF00314</strain>
    </source>
</reference>
<organism evidence="2 3">
    <name type="scientific">Veillonella montpellierensis DNF00314</name>
    <dbReference type="NCBI Taxonomy" id="1401067"/>
    <lineage>
        <taxon>Bacteria</taxon>
        <taxon>Bacillati</taxon>
        <taxon>Bacillota</taxon>
        <taxon>Negativicutes</taxon>
        <taxon>Veillonellales</taxon>
        <taxon>Veillonellaceae</taxon>
        <taxon>Veillonella</taxon>
    </lineage>
</organism>
<dbReference type="RefSeq" id="WP_038151849.1">
    <property type="nucleotide sequence ID" value="NZ_JRNT01000007.1"/>
</dbReference>
<sequence length="251" mass="29189">MMISTSKENVIQTANRIRPKLTNDLKLTARPILRYLVDNYGVNIMTYKEVERDYTISSFQLNQLTQSNDAVSYYLPSTQQFHLLYNSEISTKARKIWSIYHEAGHIIREHQLACPDSGKNERALMEWEANTFTREILAPTTLVLGAISKYRKGSATFQDLYFMYRHLFGLSKQAASLASSKVYRETPAVNQDILNFYSNQLNDIFPYIKTRYEYEQILACITKSEYDVFKRARDLLGAWKPIGRTYTLSKI</sequence>
<dbReference type="Pfam" id="PF06114">
    <property type="entry name" value="Peptidase_M78"/>
    <property type="match status" value="1"/>
</dbReference>
<accession>A0A096AM06</accession>
<dbReference type="EMBL" id="JRNT01000007">
    <property type="protein sequence ID" value="KGF47780.1"/>
    <property type="molecule type" value="Genomic_DNA"/>
</dbReference>
<dbReference type="InterPro" id="IPR010359">
    <property type="entry name" value="IrrE_HExxH"/>
</dbReference>
<proteinExistence type="predicted"/>